<comment type="caution">
    <text evidence="3">The sequence shown here is derived from an EMBL/GenBank/DDBJ whole genome shotgun (WGS) entry which is preliminary data.</text>
</comment>
<evidence type="ECO:0000313" key="4">
    <source>
        <dbReference type="Proteomes" id="UP001159042"/>
    </source>
</evidence>
<name>A0AAV8VEL5_9CUCU</name>
<evidence type="ECO:0000259" key="2">
    <source>
        <dbReference type="Pfam" id="PF21787"/>
    </source>
</evidence>
<gene>
    <name evidence="3" type="ORF">NQ315_002823</name>
</gene>
<reference evidence="3 4" key="1">
    <citation type="journal article" date="2023" name="Insect Mol. Biol.">
        <title>Genome sequencing provides insights into the evolution of gene families encoding plant cell wall-degrading enzymes in longhorned beetles.</title>
        <authorList>
            <person name="Shin N.R."/>
            <person name="Okamura Y."/>
            <person name="Kirsch R."/>
            <person name="Pauchet Y."/>
        </authorList>
    </citation>
    <scope>NUCLEOTIDE SEQUENCE [LARGE SCALE GENOMIC DNA]</scope>
    <source>
        <strain evidence="3">EAD_L_NR</strain>
    </source>
</reference>
<dbReference type="AlphaFoldDB" id="A0AAV8VEL5"/>
<dbReference type="Proteomes" id="UP001159042">
    <property type="component" value="Unassembled WGS sequence"/>
</dbReference>
<dbReference type="InterPro" id="IPR022242">
    <property type="entry name" value="TNP-like_C"/>
</dbReference>
<keyword evidence="4" id="KW-1185">Reference proteome</keyword>
<evidence type="ECO:0008006" key="5">
    <source>
        <dbReference type="Google" id="ProtNLM"/>
    </source>
</evidence>
<feature type="domain" description="Transposable element P transposase-like RNase H" evidence="2">
    <location>
        <begin position="19"/>
        <end position="84"/>
    </location>
</feature>
<evidence type="ECO:0000313" key="3">
    <source>
        <dbReference type="EMBL" id="KAJ8912457.1"/>
    </source>
</evidence>
<evidence type="ECO:0000259" key="1">
    <source>
        <dbReference type="Pfam" id="PF12596"/>
    </source>
</evidence>
<protein>
    <recommendedName>
        <fullName evidence="5">Transposable element P transposase</fullName>
    </recommendedName>
</protein>
<dbReference type="EMBL" id="JANEYG010000129">
    <property type="protein sequence ID" value="KAJ8912457.1"/>
    <property type="molecule type" value="Genomic_DNA"/>
</dbReference>
<sequence length="281" mass="31951">MKVRSIYELDQQRDEIVGEHKYMQVVMARGLTDPWKQPIFVDFDKKITKSILNELLEELHKINYHVVACVSDCGGGNMGLWKELEISVAKTYYLHPVSNEKVYFFADVPHLLRLTRNWLIDNGFILEDGTLITKQPIEMLIRNTSSEVLAKGGLHDHPSPLESLYRLCMILLGKNPGLVQKQTNVQVEEENEFLLTTAIKKARIQCSNIPEPDQGISTIEEIGSEISEGSFTSSSESSATNISEKDGLIYIAGYLAKKMKDKYPDLGKYTYKIKESMHTYI</sequence>
<proteinExistence type="predicted"/>
<dbReference type="InterPro" id="IPR048365">
    <property type="entry name" value="TNP-like_RNaseH_N"/>
</dbReference>
<dbReference type="Pfam" id="PF12596">
    <property type="entry name" value="Tnp_P_element_C"/>
    <property type="match status" value="1"/>
</dbReference>
<dbReference type="Pfam" id="PF21787">
    <property type="entry name" value="TNP-like_RNaseH_N"/>
    <property type="match status" value="1"/>
</dbReference>
<organism evidence="3 4">
    <name type="scientific">Exocentrus adspersus</name>
    <dbReference type="NCBI Taxonomy" id="1586481"/>
    <lineage>
        <taxon>Eukaryota</taxon>
        <taxon>Metazoa</taxon>
        <taxon>Ecdysozoa</taxon>
        <taxon>Arthropoda</taxon>
        <taxon>Hexapoda</taxon>
        <taxon>Insecta</taxon>
        <taxon>Pterygota</taxon>
        <taxon>Neoptera</taxon>
        <taxon>Endopterygota</taxon>
        <taxon>Coleoptera</taxon>
        <taxon>Polyphaga</taxon>
        <taxon>Cucujiformia</taxon>
        <taxon>Chrysomeloidea</taxon>
        <taxon>Cerambycidae</taxon>
        <taxon>Lamiinae</taxon>
        <taxon>Acanthocinini</taxon>
        <taxon>Exocentrus</taxon>
    </lineage>
</organism>
<accession>A0AAV8VEL5</accession>
<feature type="domain" description="Transposable element P transposase-like C-terminal" evidence="1">
    <location>
        <begin position="183"/>
        <end position="272"/>
    </location>
</feature>